<dbReference type="Proteomes" id="UP000092154">
    <property type="component" value="Unassembled WGS sequence"/>
</dbReference>
<gene>
    <name evidence="1" type="ORF">K503DRAFT_587898</name>
</gene>
<keyword evidence="2" id="KW-1185">Reference proteome</keyword>
<dbReference type="EMBL" id="KV448938">
    <property type="protein sequence ID" value="OAX32697.1"/>
    <property type="molecule type" value="Genomic_DNA"/>
</dbReference>
<evidence type="ECO:0000313" key="2">
    <source>
        <dbReference type="Proteomes" id="UP000092154"/>
    </source>
</evidence>
<dbReference type="AlphaFoldDB" id="A0A1B7MJB4"/>
<dbReference type="InParanoid" id="A0A1B7MJB4"/>
<accession>A0A1B7MJB4</accession>
<organism evidence="1 2">
    <name type="scientific">Rhizopogon vinicolor AM-OR11-026</name>
    <dbReference type="NCBI Taxonomy" id="1314800"/>
    <lineage>
        <taxon>Eukaryota</taxon>
        <taxon>Fungi</taxon>
        <taxon>Dikarya</taxon>
        <taxon>Basidiomycota</taxon>
        <taxon>Agaricomycotina</taxon>
        <taxon>Agaricomycetes</taxon>
        <taxon>Agaricomycetidae</taxon>
        <taxon>Boletales</taxon>
        <taxon>Suillineae</taxon>
        <taxon>Rhizopogonaceae</taxon>
        <taxon>Rhizopogon</taxon>
    </lineage>
</organism>
<proteinExistence type="predicted"/>
<reference evidence="1 2" key="1">
    <citation type="submission" date="2016-06" db="EMBL/GenBank/DDBJ databases">
        <title>Comparative genomics of the ectomycorrhizal sister species Rhizopogon vinicolor and Rhizopogon vesiculosus (Basidiomycota: Boletales) reveals a divergence of the mating type B locus.</title>
        <authorList>
            <consortium name="DOE Joint Genome Institute"/>
            <person name="Mujic A.B."/>
            <person name="Kuo A."/>
            <person name="Tritt A."/>
            <person name="Lipzen A."/>
            <person name="Chen C."/>
            <person name="Johnson J."/>
            <person name="Sharma A."/>
            <person name="Barry K."/>
            <person name="Grigoriev I.V."/>
            <person name="Spatafora J.W."/>
        </authorList>
    </citation>
    <scope>NUCLEOTIDE SEQUENCE [LARGE SCALE GENOMIC DNA]</scope>
    <source>
        <strain evidence="1 2">AM-OR11-026</strain>
    </source>
</reference>
<sequence length="145" mass="16028">MPPNFEIDAVYIVTATVLLRRCEPRNHHASGSHPRYHEYSTTTTAFCRISLGRSPSTVKYSRSQMKNDIKEVDASCVPSYLPLVQSTCGCQSVFNNLQAAGADLPKPLNRQSRACSYSIYISWQVGLPSSACTYPGTTHHWSVSA</sequence>
<protein>
    <submittedName>
        <fullName evidence="1">Uncharacterized protein</fullName>
    </submittedName>
</protein>
<name>A0A1B7MJB4_9AGAM</name>
<evidence type="ECO:0000313" key="1">
    <source>
        <dbReference type="EMBL" id="OAX32697.1"/>
    </source>
</evidence>